<accession>A0A345YI14</accession>
<dbReference type="AlphaFoldDB" id="A0A345YI14"/>
<name>A0A345YI14_9SPHN</name>
<dbReference type="InterPro" id="IPR046149">
    <property type="entry name" value="DUF6151"/>
</dbReference>
<dbReference type="KEGG" id="err:DVR09_09205"/>
<evidence type="ECO:0000313" key="1">
    <source>
        <dbReference type="EMBL" id="AXK43566.1"/>
    </source>
</evidence>
<dbReference type="Pfam" id="PF19648">
    <property type="entry name" value="DUF6151"/>
    <property type="match status" value="1"/>
</dbReference>
<gene>
    <name evidence="1" type="ORF">DVR09_09205</name>
</gene>
<evidence type="ECO:0000313" key="2">
    <source>
        <dbReference type="Proteomes" id="UP000254508"/>
    </source>
</evidence>
<reference evidence="2" key="1">
    <citation type="submission" date="2018-07" db="EMBL/GenBank/DDBJ databases">
        <title>Genome sequence of Erythrobacter strain YH-07, an antagonistic bacterium isolated from Yellow Sea.</title>
        <authorList>
            <person name="Tang T."/>
            <person name="Liu Q."/>
            <person name="Sun X."/>
        </authorList>
    </citation>
    <scope>NUCLEOTIDE SEQUENCE [LARGE SCALE GENOMIC DNA]</scope>
    <source>
        <strain evidence="2">YH-07</strain>
    </source>
</reference>
<dbReference type="Gene3D" id="3.90.1590.10">
    <property type="entry name" value="glutathione-dependent formaldehyde- activating enzyme (gfa)"/>
    <property type="match status" value="1"/>
</dbReference>
<dbReference type="Proteomes" id="UP000254508">
    <property type="component" value="Chromosome"/>
</dbReference>
<evidence type="ECO:0008006" key="3">
    <source>
        <dbReference type="Google" id="ProtNLM"/>
    </source>
</evidence>
<organism evidence="1 2">
    <name type="scientific">Erythrobacter aureus</name>
    <dbReference type="NCBI Taxonomy" id="2182384"/>
    <lineage>
        <taxon>Bacteria</taxon>
        <taxon>Pseudomonadati</taxon>
        <taxon>Pseudomonadota</taxon>
        <taxon>Alphaproteobacteria</taxon>
        <taxon>Sphingomonadales</taxon>
        <taxon>Erythrobacteraceae</taxon>
        <taxon>Erythrobacter/Porphyrobacter group</taxon>
        <taxon>Erythrobacter</taxon>
    </lineage>
</organism>
<dbReference type="RefSeq" id="WP_115417879.1">
    <property type="nucleotide sequence ID" value="NZ_CP031357.1"/>
</dbReference>
<sequence>MSATDSLPFACKCGAVTGVVLKASPSEGDRVVCHCVDCRDLVRHLGQEERVLDDLGGTDLYQSRCARVELHSGREKLASLHMTEGKTLRWYTTCCNSPLFNTYANGKVPYVTTILANTDLARRDALLGSPIGHVFLEQATGDASALTAMPFNRLMRRFFGRMIKDMLSGDRRRSALFDAETLEPIAPPRHLSSAEQQALGRT</sequence>
<protein>
    <recommendedName>
        <fullName evidence="3">CENP-V/GFA domain-containing protein</fullName>
    </recommendedName>
</protein>
<dbReference type="EMBL" id="CP031357">
    <property type="protein sequence ID" value="AXK43566.1"/>
    <property type="molecule type" value="Genomic_DNA"/>
</dbReference>
<keyword evidence="2" id="KW-1185">Reference proteome</keyword>
<proteinExistence type="predicted"/>
<dbReference type="OrthoDB" id="7268727at2"/>